<dbReference type="InterPro" id="IPR003593">
    <property type="entry name" value="AAA+_ATPase"/>
</dbReference>
<comment type="similarity">
    <text evidence="1">Belongs to the ABC transporter superfamily.</text>
</comment>
<dbReference type="Proteomes" id="UP001562159">
    <property type="component" value="Unassembled WGS sequence"/>
</dbReference>
<evidence type="ECO:0000256" key="3">
    <source>
        <dbReference type="ARBA" id="ARBA00022458"/>
    </source>
</evidence>
<name>A0ABV4ANW6_9GAMM</name>
<gene>
    <name evidence="7" type="ORF">AB7878_06685</name>
</gene>
<dbReference type="SUPFAM" id="SSF52540">
    <property type="entry name" value="P-loop containing nucleoside triphosphate hydrolases"/>
    <property type="match status" value="1"/>
</dbReference>
<dbReference type="InterPro" id="IPR050763">
    <property type="entry name" value="ABC_transporter_ATP-binding"/>
</dbReference>
<sequence>MSTPSVSVESVTKRFAGHVAVSDLSLQVPSGGIYGLLGPNGAGKSTTIRLIMSILQPDEGRIALFGASGNSRDLSARIGYLPEERGLYKKMKVLDHLVFLGEVKGIARNDARKRALIWLERLDIAGWAQKKVEDLSKGMQQKVQFAGALLHEPELVILDEPFSGLDPINAQTMKDIVVEIAASGRTVLFSTHVMEQAERMCDRVAIIARGKLVVDGTVAQVKADFGGRHVALGFSHDRERANAVLADPRLVARLDDYGASAELKMADGADPEQLLAALVSAGVGLRRFEVVEPSLHAIFVAKVGVDPDATPLPAVAGVAA</sequence>
<keyword evidence="4" id="KW-0547">Nucleotide-binding</keyword>
<protein>
    <submittedName>
        <fullName evidence="7">ABC transporter ATP-binding protein</fullName>
    </submittedName>
</protein>
<keyword evidence="3" id="KW-0536">Nodulation</keyword>
<keyword evidence="5 7" id="KW-0067">ATP-binding</keyword>
<organism evidence="7 8">
    <name type="scientific">Rhodanobacter humi</name>
    <dbReference type="NCBI Taxonomy" id="1888173"/>
    <lineage>
        <taxon>Bacteria</taxon>
        <taxon>Pseudomonadati</taxon>
        <taxon>Pseudomonadota</taxon>
        <taxon>Gammaproteobacteria</taxon>
        <taxon>Lysobacterales</taxon>
        <taxon>Rhodanobacteraceae</taxon>
        <taxon>Rhodanobacter</taxon>
    </lineage>
</organism>
<keyword evidence="8" id="KW-1185">Reference proteome</keyword>
<dbReference type="GO" id="GO:0005524">
    <property type="term" value="F:ATP binding"/>
    <property type="evidence" value="ECO:0007669"/>
    <property type="project" value="UniProtKB-KW"/>
</dbReference>
<accession>A0ABV4ANW6</accession>
<dbReference type="InterPro" id="IPR003439">
    <property type="entry name" value="ABC_transporter-like_ATP-bd"/>
</dbReference>
<evidence type="ECO:0000256" key="1">
    <source>
        <dbReference type="ARBA" id="ARBA00005417"/>
    </source>
</evidence>
<dbReference type="Gene3D" id="3.40.50.300">
    <property type="entry name" value="P-loop containing nucleotide triphosphate hydrolases"/>
    <property type="match status" value="1"/>
</dbReference>
<evidence type="ECO:0000256" key="4">
    <source>
        <dbReference type="ARBA" id="ARBA00022741"/>
    </source>
</evidence>
<dbReference type="EMBL" id="JBGBPY010000001">
    <property type="protein sequence ID" value="MEY2182099.1"/>
    <property type="molecule type" value="Genomic_DNA"/>
</dbReference>
<comment type="caution">
    <text evidence="7">The sequence shown here is derived from an EMBL/GenBank/DDBJ whole genome shotgun (WGS) entry which is preliminary data.</text>
</comment>
<evidence type="ECO:0000313" key="8">
    <source>
        <dbReference type="Proteomes" id="UP001562159"/>
    </source>
</evidence>
<evidence type="ECO:0000259" key="6">
    <source>
        <dbReference type="PROSITE" id="PS50893"/>
    </source>
</evidence>
<evidence type="ECO:0000256" key="2">
    <source>
        <dbReference type="ARBA" id="ARBA00022448"/>
    </source>
</evidence>
<dbReference type="PANTHER" id="PTHR42711:SF5">
    <property type="entry name" value="ABC TRANSPORTER ATP-BINDING PROTEIN NATA"/>
    <property type="match status" value="1"/>
</dbReference>
<keyword evidence="2" id="KW-0813">Transport</keyword>
<dbReference type="PROSITE" id="PS50893">
    <property type="entry name" value="ABC_TRANSPORTER_2"/>
    <property type="match status" value="1"/>
</dbReference>
<dbReference type="PANTHER" id="PTHR42711">
    <property type="entry name" value="ABC TRANSPORTER ATP-BINDING PROTEIN"/>
    <property type="match status" value="1"/>
</dbReference>
<dbReference type="Pfam" id="PF00005">
    <property type="entry name" value="ABC_tran"/>
    <property type="match status" value="1"/>
</dbReference>
<evidence type="ECO:0000256" key="5">
    <source>
        <dbReference type="ARBA" id="ARBA00022840"/>
    </source>
</evidence>
<dbReference type="InterPro" id="IPR017871">
    <property type="entry name" value="ABC_transporter-like_CS"/>
</dbReference>
<feature type="domain" description="ABC transporter" evidence="6">
    <location>
        <begin position="6"/>
        <end position="234"/>
    </location>
</feature>
<dbReference type="PROSITE" id="PS00211">
    <property type="entry name" value="ABC_TRANSPORTER_1"/>
    <property type="match status" value="1"/>
</dbReference>
<dbReference type="InterPro" id="IPR025302">
    <property type="entry name" value="DrrA1/2-like_C"/>
</dbReference>
<evidence type="ECO:0000313" key="7">
    <source>
        <dbReference type="EMBL" id="MEY2182099.1"/>
    </source>
</evidence>
<dbReference type="Pfam" id="PF13732">
    <property type="entry name" value="DrrA1-3_C"/>
    <property type="match status" value="1"/>
</dbReference>
<dbReference type="SMART" id="SM00382">
    <property type="entry name" value="AAA"/>
    <property type="match status" value="1"/>
</dbReference>
<dbReference type="InterPro" id="IPR027417">
    <property type="entry name" value="P-loop_NTPase"/>
</dbReference>
<reference evidence="7 8" key="1">
    <citation type="submission" date="2024-07" db="EMBL/GenBank/DDBJ databases">
        <title>Molecular mechanisms and environmental adaptations of flagellar loss and biofilm growth of Rhodanobacter under environmental stress.</title>
        <authorList>
            <person name="Chen M."/>
        </authorList>
    </citation>
    <scope>NUCLEOTIDE SEQUENCE [LARGE SCALE GENOMIC DNA]</scope>
    <source>
        <strain evidence="7 8">RS22</strain>
    </source>
</reference>
<proteinExistence type="inferred from homology"/>